<dbReference type="Gene3D" id="1.10.443.10">
    <property type="entry name" value="Intergrase catalytic core"/>
    <property type="match status" value="1"/>
</dbReference>
<protein>
    <recommendedName>
        <fullName evidence="2">DUF6538 domain-containing protein</fullName>
    </recommendedName>
</protein>
<evidence type="ECO:0000256" key="1">
    <source>
        <dbReference type="ARBA" id="ARBA00023172"/>
    </source>
</evidence>
<accession>A0ABY7UNS0</accession>
<reference evidence="3 4" key="1">
    <citation type="submission" date="2023-02" db="EMBL/GenBank/DDBJ databases">
        <title>Whole genome sequenc of Paracoccus marcusii MBLB0836.</title>
        <authorList>
            <person name="Seo M.-J."/>
            <person name="Cho E.-S."/>
            <person name="Hwang C.Y."/>
        </authorList>
    </citation>
    <scope>NUCLEOTIDE SEQUENCE [LARGE SCALE GENOMIC DNA]</scope>
    <source>
        <strain evidence="3 4">MBLB0836</strain>
    </source>
</reference>
<keyword evidence="4" id="KW-1185">Reference proteome</keyword>
<evidence type="ECO:0000259" key="2">
    <source>
        <dbReference type="Pfam" id="PF20172"/>
    </source>
</evidence>
<dbReference type="Pfam" id="PF20172">
    <property type="entry name" value="DUF6538"/>
    <property type="match status" value="1"/>
</dbReference>
<name>A0ABY7UNS0_9RHOB</name>
<proteinExistence type="predicted"/>
<dbReference type="SUPFAM" id="SSF56349">
    <property type="entry name" value="DNA breaking-rejoining enzymes"/>
    <property type="match status" value="1"/>
</dbReference>
<feature type="domain" description="DUF6538" evidence="2">
    <location>
        <begin position="6"/>
        <end position="63"/>
    </location>
</feature>
<gene>
    <name evidence="3" type="ORF">PRL19_09740</name>
</gene>
<dbReference type="InterPro" id="IPR013762">
    <property type="entry name" value="Integrase-like_cat_sf"/>
</dbReference>
<dbReference type="InterPro" id="IPR046668">
    <property type="entry name" value="DUF6538"/>
</dbReference>
<dbReference type="EMBL" id="CP117466">
    <property type="protein sequence ID" value="WDA11583.1"/>
    <property type="molecule type" value="Genomic_DNA"/>
</dbReference>
<keyword evidence="1" id="KW-0233">DNA recombination</keyword>
<dbReference type="Proteomes" id="UP001216899">
    <property type="component" value="Chromosome"/>
</dbReference>
<sequence length="321" mass="37054">MNVPQYLQKRRQGYYAVLEVPRALRGKMGKARFIQSLQTDSLKVAEVRKHELIGRWKAEIQAAQGNSPNLDRVVLVRQKMAAKVKPDPVDIAMILTPQTDHDMSDLETNRKDLSAVLHGKKFPLKHHLAAYEKTLSHIEAKSKDMRLSDIRRFIKKFKYAEDATNRDVKEWVEVNLIAEDGLSVATCRRIMSNLRQYWKYLTDRKDLNVLEPFKYVVPDRTVSRKQQVATRRKDIEPEDYRTLLQAAQEKGDTQLAYLIQLGAYTGARVEELCSIKLDKVLPDRLLVEDAKSPAGWRTIPLHTDILDLVATMKKESKDEYL</sequence>
<organism evidence="3 4">
    <name type="scientific">Paracoccus marcusii</name>
    <dbReference type="NCBI Taxonomy" id="59779"/>
    <lineage>
        <taxon>Bacteria</taxon>
        <taxon>Pseudomonadati</taxon>
        <taxon>Pseudomonadota</taxon>
        <taxon>Alphaproteobacteria</taxon>
        <taxon>Rhodobacterales</taxon>
        <taxon>Paracoccaceae</taxon>
        <taxon>Paracoccus</taxon>
    </lineage>
</organism>
<evidence type="ECO:0000313" key="3">
    <source>
        <dbReference type="EMBL" id="WDA11583.1"/>
    </source>
</evidence>
<evidence type="ECO:0000313" key="4">
    <source>
        <dbReference type="Proteomes" id="UP001216899"/>
    </source>
</evidence>
<dbReference type="InterPro" id="IPR011010">
    <property type="entry name" value="DNA_brk_join_enz"/>
</dbReference>